<dbReference type="OrthoDB" id="9777345at2"/>
<organism evidence="4 5">
    <name type="scientific">Hydrocarboniphaga effusa AP103</name>
    <dbReference type="NCBI Taxonomy" id="1172194"/>
    <lineage>
        <taxon>Bacteria</taxon>
        <taxon>Pseudomonadati</taxon>
        <taxon>Pseudomonadota</taxon>
        <taxon>Gammaproteobacteria</taxon>
        <taxon>Nevskiales</taxon>
        <taxon>Nevskiaceae</taxon>
        <taxon>Hydrocarboniphaga</taxon>
    </lineage>
</organism>
<dbReference type="Gene3D" id="2.60.120.600">
    <property type="entry name" value="Domain of unknown function DUF1214, C-terminal domain"/>
    <property type="match status" value="1"/>
</dbReference>
<protein>
    <recommendedName>
        <fullName evidence="6">DUF1254 domain-containing protein</fullName>
    </recommendedName>
</protein>
<accession>I8TAM2</accession>
<dbReference type="RefSeq" id="WP_007183873.1">
    <property type="nucleotide sequence ID" value="NZ_AKGD01000001.1"/>
</dbReference>
<dbReference type="PANTHER" id="PTHR36509:SF2">
    <property type="entry name" value="BLL3101 PROTEIN"/>
    <property type="match status" value="1"/>
</dbReference>
<evidence type="ECO:0000313" key="5">
    <source>
        <dbReference type="Proteomes" id="UP000003704"/>
    </source>
</evidence>
<dbReference type="Pfam" id="PF06742">
    <property type="entry name" value="DUF1214"/>
    <property type="match status" value="1"/>
</dbReference>
<evidence type="ECO:0000256" key="1">
    <source>
        <dbReference type="SAM" id="SignalP"/>
    </source>
</evidence>
<evidence type="ECO:0008006" key="6">
    <source>
        <dbReference type="Google" id="ProtNLM"/>
    </source>
</evidence>
<comment type="caution">
    <text evidence="4">The sequence shown here is derived from an EMBL/GenBank/DDBJ whole genome shotgun (WGS) entry which is preliminary data.</text>
</comment>
<evidence type="ECO:0000313" key="4">
    <source>
        <dbReference type="EMBL" id="EIT70780.1"/>
    </source>
</evidence>
<dbReference type="PANTHER" id="PTHR36509">
    <property type="entry name" value="BLL3101 PROTEIN"/>
    <property type="match status" value="1"/>
</dbReference>
<dbReference type="STRING" id="1172194.WQQ_09170"/>
<gene>
    <name evidence="4" type="ORF">WQQ_09170</name>
</gene>
<evidence type="ECO:0000259" key="3">
    <source>
        <dbReference type="Pfam" id="PF06863"/>
    </source>
</evidence>
<dbReference type="InterPro" id="IPR037049">
    <property type="entry name" value="DUF1214_C_sf"/>
</dbReference>
<feature type="domain" description="DUF1214" evidence="2">
    <location>
        <begin position="355"/>
        <end position="461"/>
    </location>
</feature>
<name>I8TAM2_9GAMM</name>
<dbReference type="InterPro" id="IPR010679">
    <property type="entry name" value="DUF1254"/>
</dbReference>
<dbReference type="InterPro" id="IPR037050">
    <property type="entry name" value="DUF1254_sf"/>
</dbReference>
<keyword evidence="1" id="KW-0732">Signal</keyword>
<dbReference type="EMBL" id="AKGD01000001">
    <property type="protein sequence ID" value="EIT70780.1"/>
    <property type="molecule type" value="Genomic_DNA"/>
</dbReference>
<reference evidence="4 5" key="1">
    <citation type="journal article" date="2012" name="J. Bacteriol.">
        <title>Genome Sequence of n-Alkane-Degrading Hydrocarboniphaga effusa Strain AP103T (ATCC BAA-332T).</title>
        <authorList>
            <person name="Chang H.K."/>
            <person name="Zylstra G.J."/>
            <person name="Chae J.C."/>
        </authorList>
    </citation>
    <scope>NUCLEOTIDE SEQUENCE [LARGE SCALE GENOMIC DNA]</scope>
    <source>
        <strain evidence="4 5">AP103</strain>
    </source>
</reference>
<keyword evidence="5" id="KW-1185">Reference proteome</keyword>
<proteinExistence type="predicted"/>
<evidence type="ECO:0000259" key="2">
    <source>
        <dbReference type="Pfam" id="PF06742"/>
    </source>
</evidence>
<dbReference type="Proteomes" id="UP000003704">
    <property type="component" value="Unassembled WGS sequence"/>
</dbReference>
<feature type="domain" description="DUF1254" evidence="3">
    <location>
        <begin position="77"/>
        <end position="210"/>
    </location>
</feature>
<feature type="signal peptide" evidence="1">
    <location>
        <begin position="1"/>
        <end position="22"/>
    </location>
</feature>
<dbReference type="SUPFAM" id="SSF160935">
    <property type="entry name" value="VPA0735-like"/>
    <property type="match status" value="1"/>
</dbReference>
<dbReference type="AlphaFoldDB" id="I8TAM2"/>
<sequence>MNRRRRGLLMALAALPAMRVQAQQEITMASTQKITLDGDALQALAAEAYLYAYPLLMAYGFMVQQLELAPEAERQPVNRFKHFRSVATPTFNNYIPWVGTDTVYSSSWLDLRAEPLVFESPGFEPHRFQNIQMEDLYTHNVLNRGTRTHGNAARRYLFAGPGWSGETPAGVDEVLVFETWLLKFFMRIAIEGPDDFEALHKLQDRYSLQPLSSYLEQAAPKPAPKIDWLQPDAPRWFECARPEFVRYLNFVLGLCTIHPSERALMQRYAAIGIAPGADFDASALSASQRAAMQAGIDASRARVHARVAHLDDPTNGWVYPLDLRGPRSLVAGSDDAFLRRATLANYAIWGPESAEVVYMSAALDADGHTLDGNNRYVLHFDRPPPVKGFWSYTIYDARTRLLVDHPSGRYKLSDRMPMRYGPDGSLTLYVQNESPGSAHETNWLPVPKQPFHVVARLYWPQAELLDGRYKPPGLRKL</sequence>
<dbReference type="Gene3D" id="2.60.40.1610">
    <property type="entry name" value="Domain of unknown function DUF1254"/>
    <property type="match status" value="1"/>
</dbReference>
<dbReference type="Pfam" id="PF06863">
    <property type="entry name" value="DUF1254"/>
    <property type="match status" value="1"/>
</dbReference>
<dbReference type="InterPro" id="IPR010621">
    <property type="entry name" value="DUF1214"/>
</dbReference>
<feature type="chain" id="PRO_5003714470" description="DUF1254 domain-containing protein" evidence="1">
    <location>
        <begin position="23"/>
        <end position="477"/>
    </location>
</feature>